<evidence type="ECO:0000313" key="9">
    <source>
        <dbReference type="EMBL" id="KAB2929017.1"/>
    </source>
</evidence>
<keyword evidence="5 8" id="KW-1133">Transmembrane helix</keyword>
<keyword evidence="7" id="KW-0813">Transport</keyword>
<evidence type="ECO:0000256" key="4">
    <source>
        <dbReference type="ARBA" id="ARBA00022692"/>
    </source>
</evidence>
<dbReference type="PANTHER" id="PTHR30558">
    <property type="entry name" value="EXBD MEMBRANE COMPONENT OF PMF-DRIVEN MACROMOLECULE IMPORT SYSTEM"/>
    <property type="match status" value="1"/>
</dbReference>
<evidence type="ECO:0000256" key="1">
    <source>
        <dbReference type="ARBA" id="ARBA00004162"/>
    </source>
</evidence>
<name>A0A833GXF3_9LEPT</name>
<evidence type="ECO:0000256" key="6">
    <source>
        <dbReference type="ARBA" id="ARBA00023136"/>
    </source>
</evidence>
<keyword evidence="6 8" id="KW-0472">Membrane</keyword>
<dbReference type="GO" id="GO:0015031">
    <property type="term" value="P:protein transport"/>
    <property type="evidence" value="ECO:0007669"/>
    <property type="project" value="UniProtKB-KW"/>
</dbReference>
<comment type="subcellular location">
    <subcellularLocation>
        <location evidence="1">Cell membrane</location>
        <topology evidence="1">Single-pass membrane protein</topology>
    </subcellularLocation>
    <subcellularLocation>
        <location evidence="7">Cell membrane</location>
        <topology evidence="7">Single-pass type II membrane protein</topology>
    </subcellularLocation>
</comment>
<reference evidence="9 10" key="1">
    <citation type="submission" date="2019-10" db="EMBL/GenBank/DDBJ databases">
        <title>Extracellular Electron Transfer in a Candidatus Methanoperedens spp. Enrichment Culture.</title>
        <authorList>
            <person name="Berger S."/>
            <person name="Rangel Shaw D."/>
            <person name="Berben T."/>
            <person name="In 'T Zandt M."/>
            <person name="Frank J."/>
            <person name="Reimann J."/>
            <person name="Jetten M.S.M."/>
            <person name="Welte C.U."/>
        </authorList>
    </citation>
    <scope>NUCLEOTIDE SEQUENCE [LARGE SCALE GENOMIC DNA]</scope>
    <source>
        <strain evidence="9">SB12</strain>
    </source>
</reference>
<evidence type="ECO:0000256" key="8">
    <source>
        <dbReference type="SAM" id="Phobius"/>
    </source>
</evidence>
<comment type="caution">
    <text evidence="9">The sequence shown here is derived from an EMBL/GenBank/DDBJ whole genome shotgun (WGS) entry which is preliminary data.</text>
</comment>
<dbReference type="InterPro" id="IPR003400">
    <property type="entry name" value="ExbD"/>
</dbReference>
<sequence>MKLRKKRKSDAIPVAAMGDIAFLLLIFYMSTTMLTDQKPLDLPLPAVEGQAQTSPFPLIIYMNRELASSEQVYFYNERHPINGLGALVQARAAESPAAVRVYVNMEKDLPYRYMNTLIQELKEAGMSNMIITTRGADETIPGLKEPAP</sequence>
<dbReference type="EMBL" id="WBUI01000039">
    <property type="protein sequence ID" value="KAB2929017.1"/>
    <property type="molecule type" value="Genomic_DNA"/>
</dbReference>
<evidence type="ECO:0000256" key="5">
    <source>
        <dbReference type="ARBA" id="ARBA00022989"/>
    </source>
</evidence>
<evidence type="ECO:0000256" key="2">
    <source>
        <dbReference type="ARBA" id="ARBA00005811"/>
    </source>
</evidence>
<feature type="transmembrane region" description="Helical" evidence="8">
    <location>
        <begin position="12"/>
        <end position="30"/>
    </location>
</feature>
<dbReference type="PANTHER" id="PTHR30558:SF3">
    <property type="entry name" value="BIOPOLYMER TRANSPORT PROTEIN EXBD-RELATED"/>
    <property type="match status" value="1"/>
</dbReference>
<proteinExistence type="inferred from homology"/>
<keyword evidence="4 7" id="KW-0812">Transmembrane</keyword>
<keyword evidence="7" id="KW-0653">Protein transport</keyword>
<dbReference type="AlphaFoldDB" id="A0A833GXF3"/>
<accession>A0A833GXF3</accession>
<evidence type="ECO:0000313" key="10">
    <source>
        <dbReference type="Proteomes" id="UP000460298"/>
    </source>
</evidence>
<protein>
    <submittedName>
        <fullName evidence="9">Biopolymer transporter ExbD</fullName>
    </submittedName>
</protein>
<dbReference type="Pfam" id="PF02472">
    <property type="entry name" value="ExbD"/>
    <property type="match status" value="1"/>
</dbReference>
<gene>
    <name evidence="9" type="ORF">F9K24_21210</name>
</gene>
<evidence type="ECO:0000256" key="7">
    <source>
        <dbReference type="RuleBase" id="RU003879"/>
    </source>
</evidence>
<dbReference type="Proteomes" id="UP000460298">
    <property type="component" value="Unassembled WGS sequence"/>
</dbReference>
<comment type="similarity">
    <text evidence="2 7">Belongs to the ExbD/TolR family.</text>
</comment>
<keyword evidence="3" id="KW-1003">Cell membrane</keyword>
<organism evidence="9 10">
    <name type="scientific">Leptonema illini</name>
    <dbReference type="NCBI Taxonomy" id="183"/>
    <lineage>
        <taxon>Bacteria</taxon>
        <taxon>Pseudomonadati</taxon>
        <taxon>Spirochaetota</taxon>
        <taxon>Spirochaetia</taxon>
        <taxon>Leptospirales</taxon>
        <taxon>Leptospiraceae</taxon>
        <taxon>Leptonema</taxon>
    </lineage>
</organism>
<dbReference type="GO" id="GO:0022857">
    <property type="term" value="F:transmembrane transporter activity"/>
    <property type="evidence" value="ECO:0007669"/>
    <property type="project" value="InterPro"/>
</dbReference>
<evidence type="ECO:0000256" key="3">
    <source>
        <dbReference type="ARBA" id="ARBA00022475"/>
    </source>
</evidence>
<dbReference type="GO" id="GO:0005886">
    <property type="term" value="C:plasma membrane"/>
    <property type="evidence" value="ECO:0007669"/>
    <property type="project" value="UniProtKB-SubCell"/>
</dbReference>